<dbReference type="Gene3D" id="2.40.70.10">
    <property type="entry name" value="Acid Proteases"/>
    <property type="match status" value="1"/>
</dbReference>
<keyword evidence="3" id="KW-1185">Reference proteome</keyword>
<sequence>MSLIIPLRLNQPFSIESEIETVAGRHGLIRRVTVQDAVSAPVQAPGQPGAPNATEPIQPFHTLSGKFKLGSSHVNMVLNIDTGTLPSGLDASLSEGASMTGSTKTWLLSELTELSSQQVHGARAYYFSSSTTSTKLNTSDRTEYFSGYFAEYDNYTEQLHLGEADDEQTGRRVSMQMGAVTRLSEELVQRHCQGIAGFAINTAKSTDALSIPDAVFHSRLVDEEEESVTFDVRHTLQTNWYQSCLYIGAMPKTLTLDWSPAMRLSNSSKGSFFGRMPYKKRMLYADTSSDPRETLSSPTPERPVVVDPGSSVIVLDDEFVRFFYSKGVGVVHLDTGEYAVLDSFSKDVDKFPELRVQFGGQGEWLRIDSAAIFNWRRAHRVLVTHHPLTKVPLTYPYSAPARMTNIQSPQSMGLEGCDFDIMGIPALQCMYAKWSNATRAVPYAHFCWAQKEFNRQL</sequence>
<gene>
    <name evidence="2" type="ORF">PLICRDRAFT_179909</name>
</gene>
<reference evidence="2 3" key="1">
    <citation type="submission" date="2014-06" db="EMBL/GenBank/DDBJ databases">
        <title>Evolutionary Origins and Diversification of the Mycorrhizal Mutualists.</title>
        <authorList>
            <consortium name="DOE Joint Genome Institute"/>
            <consortium name="Mycorrhizal Genomics Consortium"/>
            <person name="Kohler A."/>
            <person name="Kuo A."/>
            <person name="Nagy L.G."/>
            <person name="Floudas D."/>
            <person name="Copeland A."/>
            <person name="Barry K.W."/>
            <person name="Cichocki N."/>
            <person name="Veneault-Fourrey C."/>
            <person name="LaButti K."/>
            <person name="Lindquist E.A."/>
            <person name="Lipzen A."/>
            <person name="Lundell T."/>
            <person name="Morin E."/>
            <person name="Murat C."/>
            <person name="Riley R."/>
            <person name="Ohm R."/>
            <person name="Sun H."/>
            <person name="Tunlid A."/>
            <person name="Henrissat B."/>
            <person name="Grigoriev I.V."/>
            <person name="Hibbett D.S."/>
            <person name="Martin F."/>
        </authorList>
    </citation>
    <scope>NUCLEOTIDE SEQUENCE [LARGE SCALE GENOMIC DNA]</scope>
    <source>
        <strain evidence="2 3">FD-325 SS-3</strain>
    </source>
</reference>
<proteinExistence type="predicted"/>
<dbReference type="InterPro" id="IPR033121">
    <property type="entry name" value="PEPTIDASE_A1"/>
</dbReference>
<dbReference type="HOGENOM" id="CLU_598668_0_0_1"/>
<dbReference type="AlphaFoldDB" id="A0A0C9SWR3"/>
<protein>
    <recommendedName>
        <fullName evidence="1">Peptidase A1 domain-containing protein</fullName>
    </recommendedName>
</protein>
<name>A0A0C9SWR3_PLICR</name>
<dbReference type="EMBL" id="KN832573">
    <property type="protein sequence ID" value="KII83870.1"/>
    <property type="molecule type" value="Genomic_DNA"/>
</dbReference>
<feature type="domain" description="Peptidase A1" evidence="1">
    <location>
        <begin position="100"/>
        <end position="232"/>
    </location>
</feature>
<evidence type="ECO:0000259" key="1">
    <source>
        <dbReference type="Pfam" id="PF00026"/>
    </source>
</evidence>
<evidence type="ECO:0000313" key="3">
    <source>
        <dbReference type="Proteomes" id="UP000053263"/>
    </source>
</evidence>
<dbReference type="Pfam" id="PF00026">
    <property type="entry name" value="Asp"/>
    <property type="match status" value="1"/>
</dbReference>
<dbReference type="Proteomes" id="UP000053263">
    <property type="component" value="Unassembled WGS sequence"/>
</dbReference>
<accession>A0A0C9SWR3</accession>
<organism evidence="2 3">
    <name type="scientific">Plicaturopsis crispa FD-325 SS-3</name>
    <dbReference type="NCBI Taxonomy" id="944288"/>
    <lineage>
        <taxon>Eukaryota</taxon>
        <taxon>Fungi</taxon>
        <taxon>Dikarya</taxon>
        <taxon>Basidiomycota</taxon>
        <taxon>Agaricomycotina</taxon>
        <taxon>Agaricomycetes</taxon>
        <taxon>Agaricomycetidae</taxon>
        <taxon>Amylocorticiales</taxon>
        <taxon>Amylocorticiaceae</taxon>
        <taxon>Plicatura</taxon>
        <taxon>Plicaturopsis crispa</taxon>
    </lineage>
</organism>
<dbReference type="InterPro" id="IPR021109">
    <property type="entry name" value="Peptidase_aspartic_dom_sf"/>
</dbReference>
<evidence type="ECO:0000313" key="2">
    <source>
        <dbReference type="EMBL" id="KII83870.1"/>
    </source>
</evidence>
<dbReference type="SUPFAM" id="SSF50630">
    <property type="entry name" value="Acid proteases"/>
    <property type="match status" value="1"/>
</dbReference>